<dbReference type="InterPro" id="IPR029058">
    <property type="entry name" value="AB_hydrolase_fold"/>
</dbReference>
<dbReference type="Proteomes" id="UP000199417">
    <property type="component" value="Unassembled WGS sequence"/>
</dbReference>
<organism evidence="2 3">
    <name type="scientific">Rhodococcus tukisamuensis</name>
    <dbReference type="NCBI Taxonomy" id="168276"/>
    <lineage>
        <taxon>Bacteria</taxon>
        <taxon>Bacillati</taxon>
        <taxon>Actinomycetota</taxon>
        <taxon>Actinomycetes</taxon>
        <taxon>Mycobacteriales</taxon>
        <taxon>Nocardiaceae</taxon>
        <taxon>Rhodococcus</taxon>
    </lineage>
</organism>
<dbReference type="GO" id="GO:0016020">
    <property type="term" value="C:membrane"/>
    <property type="evidence" value="ECO:0007669"/>
    <property type="project" value="TreeGrafter"/>
</dbReference>
<dbReference type="InterPro" id="IPR000073">
    <property type="entry name" value="AB_hydrolase_1"/>
</dbReference>
<dbReference type="GO" id="GO:0046464">
    <property type="term" value="P:acylglycerol catabolic process"/>
    <property type="evidence" value="ECO:0007669"/>
    <property type="project" value="TreeGrafter"/>
</dbReference>
<dbReference type="InterPro" id="IPR050266">
    <property type="entry name" value="AB_hydrolase_sf"/>
</dbReference>
<reference evidence="2 3" key="1">
    <citation type="submission" date="2016-10" db="EMBL/GenBank/DDBJ databases">
        <authorList>
            <person name="de Groot N.N."/>
        </authorList>
    </citation>
    <scope>NUCLEOTIDE SEQUENCE [LARGE SCALE GENOMIC DNA]</scope>
    <source>
        <strain evidence="2 3">JCM 11308</strain>
    </source>
</reference>
<proteinExistence type="predicted"/>
<dbReference type="Pfam" id="PF12697">
    <property type="entry name" value="Abhydrolase_6"/>
    <property type="match status" value="1"/>
</dbReference>
<dbReference type="STRING" id="168276.SAMN05444580_105138"/>
<dbReference type="Gene3D" id="3.40.50.1820">
    <property type="entry name" value="alpha/beta hydrolase"/>
    <property type="match status" value="1"/>
</dbReference>
<gene>
    <name evidence="2" type="ORF">SAMN05444580_105138</name>
</gene>
<feature type="domain" description="AB hydrolase-1" evidence="1">
    <location>
        <begin position="13"/>
        <end position="256"/>
    </location>
</feature>
<evidence type="ECO:0000313" key="2">
    <source>
        <dbReference type="EMBL" id="SDD57210.1"/>
    </source>
</evidence>
<keyword evidence="3" id="KW-1185">Reference proteome</keyword>
<dbReference type="GO" id="GO:0047372">
    <property type="term" value="F:monoacylglycerol lipase activity"/>
    <property type="evidence" value="ECO:0007669"/>
    <property type="project" value="TreeGrafter"/>
</dbReference>
<dbReference type="SUPFAM" id="SSF53474">
    <property type="entry name" value="alpha/beta-Hydrolases"/>
    <property type="match status" value="1"/>
</dbReference>
<evidence type="ECO:0000313" key="3">
    <source>
        <dbReference type="Proteomes" id="UP000199417"/>
    </source>
</evidence>
<dbReference type="PANTHER" id="PTHR43798">
    <property type="entry name" value="MONOACYLGLYCEROL LIPASE"/>
    <property type="match status" value="1"/>
</dbReference>
<evidence type="ECO:0000259" key="1">
    <source>
        <dbReference type="Pfam" id="PF12697"/>
    </source>
</evidence>
<protein>
    <submittedName>
        <fullName evidence="2">Pimeloyl-ACP methyl ester carboxylesterase</fullName>
    </submittedName>
</protein>
<sequence>MTYVNRAGSGEPVLLLHGFTLSHHVWHAVVDNLSTDYDVLAMTMPGHWGGPRLRLRDLGVRGIADGIERELDRVGWSTCHIAGNSLGGQVGFELERRGRAKSLAAINPGGGWKRFSHTEFRLGFGFTAQFPLAAAARVLGDRAATREMFQRPIIRNCSRDMAAVDPDDAANVVRAASHCPVYLPIQLAFLRDGPLTGLHLVTAPTSLMLSEFDTFTTRAECMQRLIDELPDHVEEVTLPGVGHIPMLENPDVVADALRAHLTRATRRQPRQAS</sequence>
<dbReference type="EMBL" id="FNAB01000005">
    <property type="protein sequence ID" value="SDD57210.1"/>
    <property type="molecule type" value="Genomic_DNA"/>
</dbReference>
<name>A0A1G6VU42_9NOCA</name>
<accession>A0A1G6VU42</accession>
<dbReference type="PANTHER" id="PTHR43798:SF5">
    <property type="entry name" value="MONOACYLGLYCEROL LIPASE ABHD6"/>
    <property type="match status" value="1"/>
</dbReference>
<dbReference type="AlphaFoldDB" id="A0A1G6VU42"/>